<keyword evidence="1" id="KW-0472">Membrane</keyword>
<comment type="caution">
    <text evidence="2">The sequence shown here is derived from an EMBL/GenBank/DDBJ whole genome shotgun (WGS) entry which is preliminary data.</text>
</comment>
<feature type="transmembrane region" description="Helical" evidence="1">
    <location>
        <begin position="75"/>
        <end position="93"/>
    </location>
</feature>
<accession>A0A086J7C9</accession>
<protein>
    <submittedName>
        <fullName evidence="2">Putative transmembrane protein</fullName>
    </submittedName>
</protein>
<reference evidence="2 3" key="1">
    <citation type="submission" date="2014-03" db="EMBL/GenBank/DDBJ databases">
        <authorList>
            <person name="Sibley D."/>
            <person name="Venepally P."/>
            <person name="Karamycheva S."/>
            <person name="Hadjithomas M."/>
            <person name="Khan A."/>
            <person name="Brunk B."/>
            <person name="Roos D."/>
            <person name="Caler E."/>
            <person name="Lorenzi H."/>
        </authorList>
    </citation>
    <scope>NUCLEOTIDE SEQUENCE [LARGE SCALE GENOMIC DNA]</scope>
    <source>
        <strain evidence="3">p89</strain>
    </source>
</reference>
<organism evidence="2 3">
    <name type="scientific">Toxoplasma gondii p89</name>
    <dbReference type="NCBI Taxonomy" id="943119"/>
    <lineage>
        <taxon>Eukaryota</taxon>
        <taxon>Sar</taxon>
        <taxon>Alveolata</taxon>
        <taxon>Apicomplexa</taxon>
        <taxon>Conoidasida</taxon>
        <taxon>Coccidia</taxon>
        <taxon>Eucoccidiorida</taxon>
        <taxon>Eimeriorina</taxon>
        <taxon>Sarcocystidae</taxon>
        <taxon>Toxoplasma</taxon>
    </lineage>
</organism>
<sequence>MGGRNAFETIHRRRHYPYFLSVFLRRLQFKQPSRPDFVRIRRRGKMGQVLSHCFTTVDAAYGWLGRQWDRTIQPLFHYGVIPALFVVGLAYTGELTLDPTSLFQKIVIN</sequence>
<gene>
    <name evidence="2" type="ORF">TGP89_210255</name>
</gene>
<proteinExistence type="predicted"/>
<name>A0A086J7C9_TOXGO</name>
<evidence type="ECO:0000313" key="3">
    <source>
        <dbReference type="Proteomes" id="UP000028828"/>
    </source>
</evidence>
<dbReference type="AlphaFoldDB" id="A0A086J7C9"/>
<evidence type="ECO:0000313" key="2">
    <source>
        <dbReference type="EMBL" id="KFG28047.1"/>
    </source>
</evidence>
<dbReference type="VEuPathDB" id="ToxoDB:TGP89_210255"/>
<evidence type="ECO:0000256" key="1">
    <source>
        <dbReference type="SAM" id="Phobius"/>
    </source>
</evidence>
<keyword evidence="1 2" id="KW-0812">Transmembrane</keyword>
<dbReference type="Proteomes" id="UP000028828">
    <property type="component" value="Unassembled WGS sequence"/>
</dbReference>
<dbReference type="EMBL" id="AEYI02002498">
    <property type="protein sequence ID" value="KFG28047.1"/>
    <property type="molecule type" value="Genomic_DNA"/>
</dbReference>
<keyword evidence="1" id="KW-1133">Transmembrane helix</keyword>